<evidence type="ECO:0000256" key="3">
    <source>
        <dbReference type="ARBA" id="ARBA00022490"/>
    </source>
</evidence>
<evidence type="ECO:0000256" key="2">
    <source>
        <dbReference type="ARBA" id="ARBA00004245"/>
    </source>
</evidence>
<dbReference type="AlphaFoldDB" id="A0A2S2NIQ5"/>
<comment type="subcellular location">
    <subcellularLocation>
        <location evidence="1">Cell projection</location>
        <location evidence="1">Cilium</location>
    </subcellularLocation>
    <subcellularLocation>
        <location evidence="2">Cytoplasm</location>
        <location evidence="2">Cytoskeleton</location>
    </subcellularLocation>
</comment>
<dbReference type="GO" id="GO:0005929">
    <property type="term" value="C:cilium"/>
    <property type="evidence" value="ECO:0007669"/>
    <property type="project" value="UniProtKB-SubCell"/>
</dbReference>
<reference evidence="7" key="1">
    <citation type="submission" date="2018-04" db="EMBL/GenBank/DDBJ databases">
        <title>Transcriptome of Schizaphis graminum biotype I.</title>
        <authorList>
            <person name="Scully E.D."/>
            <person name="Geib S.M."/>
            <person name="Palmer N.A."/>
            <person name="Koch K."/>
            <person name="Bradshaw J."/>
            <person name="Heng-Moss T."/>
            <person name="Sarath G."/>
        </authorList>
    </citation>
    <scope>NUCLEOTIDE SEQUENCE</scope>
</reference>
<keyword evidence="4" id="KW-0206">Cytoskeleton</keyword>
<keyword evidence="3" id="KW-0963">Cytoplasm</keyword>
<dbReference type="Pfam" id="PF13864">
    <property type="entry name" value="Enkurin"/>
    <property type="match status" value="1"/>
</dbReference>
<dbReference type="EMBL" id="GGMR01004389">
    <property type="protein sequence ID" value="MBY17008.1"/>
    <property type="molecule type" value="Transcribed_RNA"/>
</dbReference>
<dbReference type="PANTHER" id="PTHR21490:SF2">
    <property type="entry name" value="ENKURIN DOMAIN-CONTAINING PROTEIN 1"/>
    <property type="match status" value="1"/>
</dbReference>
<keyword evidence="5" id="KW-0966">Cell projection</keyword>
<proteinExistence type="predicted"/>
<accession>A0A2S2NIQ5</accession>
<dbReference type="InterPro" id="IPR027012">
    <property type="entry name" value="Enkurin_dom"/>
</dbReference>
<dbReference type="GO" id="GO:0005881">
    <property type="term" value="C:cytoplasmic microtubule"/>
    <property type="evidence" value="ECO:0007669"/>
    <property type="project" value="TreeGrafter"/>
</dbReference>
<evidence type="ECO:0000256" key="4">
    <source>
        <dbReference type="ARBA" id="ARBA00023212"/>
    </source>
</evidence>
<evidence type="ECO:0000259" key="6">
    <source>
        <dbReference type="PROSITE" id="PS51665"/>
    </source>
</evidence>
<protein>
    <recommendedName>
        <fullName evidence="6">Enkurin domain-containing protein</fullName>
    </recommendedName>
</protein>
<organism evidence="7">
    <name type="scientific">Schizaphis graminum</name>
    <name type="common">Green bug aphid</name>
    <dbReference type="NCBI Taxonomy" id="13262"/>
    <lineage>
        <taxon>Eukaryota</taxon>
        <taxon>Metazoa</taxon>
        <taxon>Ecdysozoa</taxon>
        <taxon>Arthropoda</taxon>
        <taxon>Hexapoda</taxon>
        <taxon>Insecta</taxon>
        <taxon>Pterygota</taxon>
        <taxon>Neoptera</taxon>
        <taxon>Paraneoptera</taxon>
        <taxon>Hemiptera</taxon>
        <taxon>Sternorrhyncha</taxon>
        <taxon>Aphidomorpha</taxon>
        <taxon>Aphidoidea</taxon>
        <taxon>Aphididae</taxon>
        <taxon>Aphidini</taxon>
        <taxon>Schizaphis</taxon>
    </lineage>
</organism>
<evidence type="ECO:0000256" key="5">
    <source>
        <dbReference type="ARBA" id="ARBA00023273"/>
    </source>
</evidence>
<feature type="domain" description="Enkurin" evidence="6">
    <location>
        <begin position="230"/>
        <end position="322"/>
    </location>
</feature>
<evidence type="ECO:0000313" key="7">
    <source>
        <dbReference type="EMBL" id="MBY17008.1"/>
    </source>
</evidence>
<dbReference type="InterPro" id="IPR052102">
    <property type="entry name" value="Enkurin_domain-protein"/>
</dbReference>
<name>A0A2S2NIQ5_SCHGA</name>
<dbReference type="PROSITE" id="PS51665">
    <property type="entry name" value="ENKURIN"/>
    <property type="match status" value="1"/>
</dbReference>
<evidence type="ECO:0000256" key="1">
    <source>
        <dbReference type="ARBA" id="ARBA00004138"/>
    </source>
</evidence>
<sequence>MCSIRDFFPVEYRTSGVKPKKNFIQENKRYVTKLAKGTQSSKENLNPSNKLPCTNIQNFKLRQGPCKETIPENSKNKIKSIDLEKIDASIRSIRSAIAQTKITQKKLEIKNVEKVPLAFRDQATQTVNPYEIEDKLKDNCIRYPISEISDMAKTNQTKHVNTISVQTQSSESEYSNCMSYKNVKSIHRQNINSKKKQPNSVKFKENIIGHHQLGEIPKYLKDRKALKEKNEKETQKKLAIRHELGIDDPACPPGHILLPETERLDHLTKIKKDYNQLVMQLNMLPVASDSYKMKEKRRHIEKELDQVQLGIKLFSKDKLYVKVNQNIAASYI</sequence>
<gene>
    <name evidence="7" type="ORF">g.128528</name>
</gene>
<dbReference type="PANTHER" id="PTHR21490">
    <property type="entry name" value="ENKURIN-RELATED"/>
    <property type="match status" value="1"/>
</dbReference>